<dbReference type="InterPro" id="IPR006124">
    <property type="entry name" value="Metalloenzyme"/>
</dbReference>
<feature type="binding site" evidence="9 13">
    <location>
        <position position="457"/>
    </location>
    <ligand>
        <name>Mn(2+)</name>
        <dbReference type="ChEBI" id="CHEBI:29035"/>
        <label>1</label>
    </ligand>
</feature>
<dbReference type="InterPro" id="IPR017850">
    <property type="entry name" value="Alkaline_phosphatase_core_sf"/>
</dbReference>
<proteinExistence type="inferred from homology"/>
<comment type="pathway">
    <text evidence="3 9">Carbohydrate degradation; glycolysis; pyruvate from D-glyceraldehyde 3-phosphate: step 3/5.</text>
</comment>
<evidence type="ECO:0000256" key="11">
    <source>
        <dbReference type="PIRSR" id="PIRSR001492-1"/>
    </source>
</evidence>
<feature type="binding site" evidence="9 13">
    <location>
        <position position="61"/>
    </location>
    <ligand>
        <name>Mn(2+)</name>
        <dbReference type="ChEBI" id="CHEBI:29035"/>
        <label>2</label>
    </ligand>
</feature>
<dbReference type="NCBIfam" id="TIGR01307">
    <property type="entry name" value="pgm_bpd_ind"/>
    <property type="match status" value="1"/>
</dbReference>
<dbReference type="SUPFAM" id="SSF64158">
    <property type="entry name" value="2,3-Bisphosphoglycerate-independent phosphoglycerate mutase, substrate-binding domain"/>
    <property type="match status" value="1"/>
</dbReference>
<dbReference type="InterPro" id="IPR005995">
    <property type="entry name" value="Pgm_bpd_ind"/>
</dbReference>
<feature type="active site" description="Phosphoserine intermediate" evidence="9 11">
    <location>
        <position position="61"/>
    </location>
</feature>
<dbReference type="GO" id="GO:0030145">
    <property type="term" value="F:manganese ion binding"/>
    <property type="evidence" value="ECO:0007669"/>
    <property type="project" value="UniProtKB-UniRule"/>
</dbReference>
<evidence type="ECO:0000256" key="3">
    <source>
        <dbReference type="ARBA" id="ARBA00004798"/>
    </source>
</evidence>
<comment type="function">
    <text evidence="2 9">Catalyzes the interconversion of 2-phosphoglycerate and 3-phosphoglycerate.</text>
</comment>
<dbReference type="UniPathway" id="UPA00109">
    <property type="reaction ID" value="UER00186"/>
</dbReference>
<dbReference type="HAMAP" id="MF_01038">
    <property type="entry name" value="GpmI"/>
    <property type="match status" value="1"/>
</dbReference>
<evidence type="ECO:0000256" key="10">
    <source>
        <dbReference type="NCBIfam" id="TIGR01307"/>
    </source>
</evidence>
<feature type="binding site" evidence="9 13">
    <location>
        <position position="402"/>
    </location>
    <ligand>
        <name>Mn(2+)</name>
        <dbReference type="ChEBI" id="CHEBI:29035"/>
        <label>1</label>
    </ligand>
</feature>
<feature type="binding site" evidence="9 12">
    <location>
        <position position="331"/>
    </location>
    <ligand>
        <name>substrate</name>
    </ligand>
</feature>
<dbReference type="EC" id="5.4.2.12" evidence="9 10"/>
<comment type="similarity">
    <text evidence="4 9">Belongs to the BPG-independent phosphoglycerate mutase family.</text>
</comment>
<comment type="subunit">
    <text evidence="9">Monomer.</text>
</comment>
<evidence type="ECO:0000256" key="12">
    <source>
        <dbReference type="PIRSR" id="PIRSR001492-2"/>
    </source>
</evidence>
<protein>
    <recommendedName>
        <fullName evidence="9 10">2,3-bisphosphoglycerate-independent phosphoglycerate mutase</fullName>
        <shortName evidence="9">BPG-independent PGAM</shortName>
        <shortName evidence="9">Phosphoglyceromutase</shortName>
        <shortName evidence="9">iPGM</shortName>
        <ecNumber evidence="9 10">5.4.2.12</ecNumber>
    </recommendedName>
</protein>
<evidence type="ECO:0000313" key="17">
    <source>
        <dbReference type="Proteomes" id="UP000192660"/>
    </source>
</evidence>
<dbReference type="GO" id="GO:0005737">
    <property type="term" value="C:cytoplasm"/>
    <property type="evidence" value="ECO:0007669"/>
    <property type="project" value="InterPro"/>
</dbReference>
<feature type="binding site" evidence="9 12">
    <location>
        <begin position="150"/>
        <end position="151"/>
    </location>
    <ligand>
        <name>substrate</name>
    </ligand>
</feature>
<dbReference type="SUPFAM" id="SSF53649">
    <property type="entry name" value="Alkaline phosphatase-like"/>
    <property type="match status" value="1"/>
</dbReference>
<dbReference type="PANTHER" id="PTHR31637:SF0">
    <property type="entry name" value="2,3-BISPHOSPHOGLYCERATE-INDEPENDENT PHOSPHOGLYCERATE MUTASE"/>
    <property type="match status" value="1"/>
</dbReference>
<evidence type="ECO:0000256" key="4">
    <source>
        <dbReference type="ARBA" id="ARBA00008819"/>
    </source>
</evidence>
<feature type="binding site" evidence="9 12">
    <location>
        <position position="182"/>
    </location>
    <ligand>
        <name>substrate</name>
    </ligand>
</feature>
<dbReference type="Pfam" id="PF01676">
    <property type="entry name" value="Metalloenzyme"/>
    <property type="match status" value="1"/>
</dbReference>
<feature type="binding site" evidence="9 13">
    <location>
        <position position="398"/>
    </location>
    <ligand>
        <name>Mn(2+)</name>
        <dbReference type="ChEBI" id="CHEBI:29035"/>
        <label>1</label>
    </ligand>
</feature>
<dbReference type="FunFam" id="3.40.1450.10:FF:000002">
    <property type="entry name" value="2,3-bisphosphoglycerate-independent phosphoglycerate mutase"/>
    <property type="match status" value="1"/>
</dbReference>
<dbReference type="EMBL" id="FWWY01000001">
    <property type="protein sequence ID" value="SMC02693.1"/>
    <property type="molecule type" value="Genomic_DNA"/>
</dbReference>
<feature type="binding site" evidence="9 12">
    <location>
        <position position="188"/>
    </location>
    <ligand>
        <name>substrate</name>
    </ligand>
</feature>
<evidence type="ECO:0000256" key="6">
    <source>
        <dbReference type="ARBA" id="ARBA00023152"/>
    </source>
</evidence>
<evidence type="ECO:0000256" key="13">
    <source>
        <dbReference type="PIRSR" id="PIRSR001492-3"/>
    </source>
</evidence>
<evidence type="ECO:0000256" key="5">
    <source>
        <dbReference type="ARBA" id="ARBA00022723"/>
    </source>
</evidence>
<dbReference type="CDD" id="cd16010">
    <property type="entry name" value="iPGM"/>
    <property type="match status" value="1"/>
</dbReference>
<evidence type="ECO:0000313" key="16">
    <source>
        <dbReference type="EMBL" id="SMC02693.1"/>
    </source>
</evidence>
<keyword evidence="6 9" id="KW-0324">Glycolysis</keyword>
<evidence type="ECO:0000256" key="1">
    <source>
        <dbReference type="ARBA" id="ARBA00000370"/>
    </source>
</evidence>
<reference evidence="17" key="1">
    <citation type="submission" date="2017-04" db="EMBL/GenBank/DDBJ databases">
        <authorList>
            <person name="Varghese N."/>
            <person name="Submissions S."/>
        </authorList>
    </citation>
    <scope>NUCLEOTIDE SEQUENCE [LARGE SCALE GENOMIC DNA]</scope>
    <source>
        <strain evidence="17">DSM 9293</strain>
    </source>
</reference>
<comment type="cofactor">
    <cofactor evidence="9">
        <name>Mn(2+)</name>
        <dbReference type="ChEBI" id="CHEBI:29035"/>
    </cofactor>
    <text evidence="9">Binds 2 manganese ions per subunit.</text>
</comment>
<keyword evidence="5 9" id="KW-0479">Metal-binding</keyword>
<evidence type="ECO:0000256" key="7">
    <source>
        <dbReference type="ARBA" id="ARBA00023211"/>
    </source>
</evidence>
<organism evidence="16 17">
    <name type="scientific">Sulfobacillus thermosulfidooxidans (strain DSM 9293 / VKM B-1269 / AT-1)</name>
    <dbReference type="NCBI Taxonomy" id="929705"/>
    <lineage>
        <taxon>Bacteria</taxon>
        <taxon>Bacillati</taxon>
        <taxon>Bacillota</taxon>
        <taxon>Clostridia</taxon>
        <taxon>Eubacteriales</taxon>
        <taxon>Clostridiales Family XVII. Incertae Sedis</taxon>
        <taxon>Sulfobacillus</taxon>
    </lineage>
</organism>
<dbReference type="GO" id="GO:0006096">
    <property type="term" value="P:glycolytic process"/>
    <property type="evidence" value="ECO:0007669"/>
    <property type="project" value="UniProtKB-UniRule"/>
</dbReference>
<keyword evidence="17" id="KW-1185">Reference proteome</keyword>
<dbReference type="OrthoDB" id="9800863at2"/>
<dbReference type="GO" id="GO:0004619">
    <property type="term" value="F:phosphoglycerate mutase activity"/>
    <property type="evidence" value="ECO:0007669"/>
    <property type="project" value="UniProtKB-UniRule"/>
</dbReference>
<dbReference type="InterPro" id="IPR036646">
    <property type="entry name" value="PGAM_B_sf"/>
</dbReference>
<gene>
    <name evidence="9" type="primary">gpmI</name>
    <name evidence="16" type="ORF">SAMN00768000_0718</name>
</gene>
<evidence type="ECO:0000256" key="8">
    <source>
        <dbReference type="ARBA" id="ARBA00023235"/>
    </source>
</evidence>
<name>A0A1W1WAD7_SULTA</name>
<keyword evidence="8 9" id="KW-0413">Isomerase</keyword>
<feature type="binding site" evidence="9 12">
    <location>
        <begin position="258"/>
        <end position="261"/>
    </location>
    <ligand>
        <name>substrate</name>
    </ligand>
</feature>
<evidence type="ECO:0000256" key="2">
    <source>
        <dbReference type="ARBA" id="ARBA00002315"/>
    </source>
</evidence>
<dbReference type="Pfam" id="PF06415">
    <property type="entry name" value="iPGM_N"/>
    <property type="match status" value="1"/>
</dbReference>
<dbReference type="InterPro" id="IPR011258">
    <property type="entry name" value="BPG-indep_PGM_N"/>
</dbReference>
<evidence type="ECO:0000256" key="9">
    <source>
        <dbReference type="HAMAP-Rule" id="MF_01038"/>
    </source>
</evidence>
<evidence type="ECO:0000259" key="14">
    <source>
        <dbReference type="Pfam" id="PF01676"/>
    </source>
</evidence>
<keyword evidence="7 9" id="KW-0464">Manganese</keyword>
<feature type="binding site" evidence="9 13">
    <location>
        <position position="440"/>
    </location>
    <ligand>
        <name>Mn(2+)</name>
        <dbReference type="ChEBI" id="CHEBI:29035"/>
        <label>2</label>
    </ligand>
</feature>
<dbReference type="PANTHER" id="PTHR31637">
    <property type="entry name" value="2,3-BISPHOSPHOGLYCERATE-INDEPENDENT PHOSPHOGLYCERATE MUTASE"/>
    <property type="match status" value="1"/>
</dbReference>
<sequence>MVRPTVLMVLDGWGIAPPSPSNAISEAPDRNMQALQQTYLFTQVQAHGRAVGLMDGQMGDSNVGHLTIGAGRIIPQNLVRIFDAIDSGELAKSPVIQEVIHRAQHHRLHVMGLLSPGGVHSHQEHLKALLKIFSEAGLKEVFLHVWLDGRDVDPHSSPASLAFLAGVMNEFDIGRIASVSGRYYAMDRDKRWDRTEKAYRAMVLGEGQKAQSAVEAVLASYEHGISDEFVEPTVLVDSHGAPVATIDPEDAIFVFNFRPDRVRQITRALADPDFNAFDRPKGAMHYVAGMTQYDEEFILPHVFAPITVENNMAEWLSRQGLTQLHVAETEKYAHVTFFFNGGVEHVYDGESRILIPSPKVATYDLAPGMSAPLIADAVIEALDQGHNDFILLNFANSDMVGHTGNLEATKEAIRIVDEQIGRIARKVLEHNGLLAIVADHGNAEIMVGGHGEIHTQHSTSPVPFILVGHPSVLDSWSLRAGGGLKDVAPTVLEAMGVPIPNEMTGESLLVKGGRN</sequence>
<accession>A0A1W1WAD7</accession>
<dbReference type="PIRSF" id="PIRSF001492">
    <property type="entry name" value="IPGAM"/>
    <property type="match status" value="1"/>
</dbReference>
<dbReference type="Gene3D" id="3.40.1450.10">
    <property type="entry name" value="BPG-independent phosphoglycerate mutase, domain B"/>
    <property type="match status" value="1"/>
</dbReference>
<feature type="domain" description="BPG-independent PGAM N-terminal" evidence="15">
    <location>
        <begin position="83"/>
        <end position="295"/>
    </location>
</feature>
<dbReference type="Proteomes" id="UP000192660">
    <property type="component" value="Unassembled WGS sequence"/>
</dbReference>
<dbReference type="Gene3D" id="3.40.720.10">
    <property type="entry name" value="Alkaline Phosphatase, subunit A"/>
    <property type="match status" value="1"/>
</dbReference>
<feature type="binding site" evidence="9 13">
    <location>
        <position position="439"/>
    </location>
    <ligand>
        <name>Mn(2+)</name>
        <dbReference type="ChEBI" id="CHEBI:29035"/>
        <label>2</label>
    </ligand>
</feature>
<feature type="binding site" evidence="9 12">
    <location>
        <position position="120"/>
    </location>
    <ligand>
        <name>substrate</name>
    </ligand>
</feature>
<dbReference type="GO" id="GO:0006007">
    <property type="term" value="P:glucose catabolic process"/>
    <property type="evidence" value="ECO:0007669"/>
    <property type="project" value="InterPro"/>
</dbReference>
<comment type="catalytic activity">
    <reaction evidence="1 9">
        <text>(2R)-2-phosphoglycerate = (2R)-3-phosphoglycerate</text>
        <dbReference type="Rhea" id="RHEA:15901"/>
        <dbReference type="ChEBI" id="CHEBI:58272"/>
        <dbReference type="ChEBI" id="CHEBI:58289"/>
        <dbReference type="EC" id="5.4.2.12"/>
    </reaction>
</comment>
<dbReference type="AlphaFoldDB" id="A0A1W1WAD7"/>
<feature type="binding site" evidence="9 13">
    <location>
        <position position="11"/>
    </location>
    <ligand>
        <name>Mn(2+)</name>
        <dbReference type="ChEBI" id="CHEBI:29035"/>
        <label>2</label>
    </ligand>
</feature>
<evidence type="ECO:0000259" key="15">
    <source>
        <dbReference type="Pfam" id="PF06415"/>
    </source>
</evidence>
<dbReference type="STRING" id="28034.BFX07_05185"/>
<feature type="domain" description="Metalloenzyme" evidence="14">
    <location>
        <begin position="4"/>
        <end position="497"/>
    </location>
</feature>